<feature type="domain" description="Putative plant transposon protein" evidence="1">
    <location>
        <begin position="26"/>
        <end position="129"/>
    </location>
</feature>
<evidence type="ECO:0000313" key="3">
    <source>
        <dbReference type="Proteomes" id="UP000824120"/>
    </source>
</evidence>
<accession>A0A9J5XBB0</accession>
<dbReference type="EMBL" id="JACXVP010000009">
    <property type="protein sequence ID" value="KAG5585659.1"/>
    <property type="molecule type" value="Genomic_DNA"/>
</dbReference>
<comment type="caution">
    <text evidence="2">The sequence shown here is derived from an EMBL/GenBank/DDBJ whole genome shotgun (WGS) entry which is preliminary data.</text>
</comment>
<dbReference type="OrthoDB" id="1306244at2759"/>
<evidence type="ECO:0000259" key="1">
    <source>
        <dbReference type="Pfam" id="PF20167"/>
    </source>
</evidence>
<evidence type="ECO:0000313" key="2">
    <source>
        <dbReference type="EMBL" id="KAG5585659.1"/>
    </source>
</evidence>
<name>A0A9J5XBB0_SOLCO</name>
<dbReference type="Proteomes" id="UP000824120">
    <property type="component" value="Chromosome 9"/>
</dbReference>
<dbReference type="Pfam" id="PF20167">
    <property type="entry name" value="Transposase_32"/>
    <property type="match status" value="1"/>
</dbReference>
<dbReference type="AlphaFoldDB" id="A0A9J5XBB0"/>
<protein>
    <recommendedName>
        <fullName evidence="1">Putative plant transposon protein domain-containing protein</fullName>
    </recommendedName>
</protein>
<organism evidence="2 3">
    <name type="scientific">Solanum commersonii</name>
    <name type="common">Commerson's wild potato</name>
    <name type="synonym">Commerson's nightshade</name>
    <dbReference type="NCBI Taxonomy" id="4109"/>
    <lineage>
        <taxon>Eukaryota</taxon>
        <taxon>Viridiplantae</taxon>
        <taxon>Streptophyta</taxon>
        <taxon>Embryophyta</taxon>
        <taxon>Tracheophyta</taxon>
        <taxon>Spermatophyta</taxon>
        <taxon>Magnoliopsida</taxon>
        <taxon>eudicotyledons</taxon>
        <taxon>Gunneridae</taxon>
        <taxon>Pentapetalae</taxon>
        <taxon>asterids</taxon>
        <taxon>lamiids</taxon>
        <taxon>Solanales</taxon>
        <taxon>Solanaceae</taxon>
        <taxon>Solanoideae</taxon>
        <taxon>Solaneae</taxon>
        <taxon>Solanum</taxon>
    </lineage>
</organism>
<keyword evidence="3" id="KW-1185">Reference proteome</keyword>
<dbReference type="PANTHER" id="PTHR33180:SF31">
    <property type="entry name" value="POLYPROTEIN PROTEIN"/>
    <property type="match status" value="1"/>
</dbReference>
<sequence length="142" mass="16342">MILEEKLLSLEGLEGKYHLLLDTLRWHRFDIFTKPRGPYIPTLVREFYSAYGDLRAKGFEHDYEGLAIAQSLDGLKDLLAPLISDTTPRWIEAGSQLEKKDMNIAARYWFGFINNSIMPSQNESILHAKKNKKAEKNEEAEA</sequence>
<dbReference type="PANTHER" id="PTHR33180">
    <property type="entry name" value="PHOTOSYSTEM II CP43 REACTION CENTER PROTEIN"/>
    <property type="match status" value="1"/>
</dbReference>
<reference evidence="2 3" key="1">
    <citation type="submission" date="2020-09" db="EMBL/GenBank/DDBJ databases">
        <title>De no assembly of potato wild relative species, Solanum commersonii.</title>
        <authorList>
            <person name="Cho K."/>
        </authorList>
    </citation>
    <scope>NUCLEOTIDE SEQUENCE [LARGE SCALE GENOMIC DNA]</scope>
    <source>
        <strain evidence="2">LZ3.2</strain>
        <tissue evidence="2">Leaf</tissue>
    </source>
</reference>
<gene>
    <name evidence="2" type="ORF">H5410_046093</name>
</gene>
<dbReference type="InterPro" id="IPR046796">
    <property type="entry name" value="Transposase_32_dom"/>
</dbReference>
<proteinExistence type="predicted"/>